<evidence type="ECO:0000256" key="2">
    <source>
        <dbReference type="ARBA" id="ARBA00022771"/>
    </source>
</evidence>
<dbReference type="Pfam" id="PF01753">
    <property type="entry name" value="zf-MYND"/>
    <property type="match status" value="1"/>
</dbReference>
<dbReference type="OrthoDB" id="341421at2759"/>
<dbReference type="AlphaFoldDB" id="A0A284RZJ6"/>
<dbReference type="Gene3D" id="6.10.140.2220">
    <property type="match status" value="1"/>
</dbReference>
<reference evidence="7" key="1">
    <citation type="journal article" date="2017" name="Nat. Ecol. Evol.">
        <title>Genome expansion and lineage-specific genetic innovations in the forest pathogenic fungi Armillaria.</title>
        <authorList>
            <person name="Sipos G."/>
            <person name="Prasanna A.N."/>
            <person name="Walter M.C."/>
            <person name="O'Connor E."/>
            <person name="Balint B."/>
            <person name="Krizsan K."/>
            <person name="Kiss B."/>
            <person name="Hess J."/>
            <person name="Varga T."/>
            <person name="Slot J."/>
            <person name="Riley R."/>
            <person name="Boka B."/>
            <person name="Rigling D."/>
            <person name="Barry K."/>
            <person name="Lee J."/>
            <person name="Mihaltcheva S."/>
            <person name="LaButti K."/>
            <person name="Lipzen A."/>
            <person name="Waldron R."/>
            <person name="Moloney N.M."/>
            <person name="Sperisen C."/>
            <person name="Kredics L."/>
            <person name="Vagvoelgyi C."/>
            <person name="Patrignani A."/>
            <person name="Fitzpatrick D."/>
            <person name="Nagy I."/>
            <person name="Doyle S."/>
            <person name="Anderson J.B."/>
            <person name="Grigoriev I.V."/>
            <person name="Gueldener U."/>
            <person name="Muensterkoetter M."/>
            <person name="Nagy L.G."/>
        </authorList>
    </citation>
    <scope>NUCLEOTIDE SEQUENCE [LARGE SCALE GENOMIC DNA]</scope>
    <source>
        <strain evidence="7">C18/9</strain>
    </source>
</reference>
<evidence type="ECO:0000256" key="4">
    <source>
        <dbReference type="PROSITE-ProRule" id="PRU00134"/>
    </source>
</evidence>
<keyword evidence="2 4" id="KW-0863">Zinc-finger</keyword>
<protein>
    <recommendedName>
        <fullName evidence="5">MYND-type domain-containing protein</fullName>
    </recommendedName>
</protein>
<keyword evidence="1" id="KW-0479">Metal-binding</keyword>
<evidence type="ECO:0000313" key="7">
    <source>
        <dbReference type="Proteomes" id="UP000219338"/>
    </source>
</evidence>
<feature type="domain" description="MYND-type" evidence="5">
    <location>
        <begin position="442"/>
        <end position="488"/>
    </location>
</feature>
<evidence type="ECO:0000259" key="5">
    <source>
        <dbReference type="PROSITE" id="PS50865"/>
    </source>
</evidence>
<accession>A0A284RZJ6</accession>
<dbReference type="InterPro" id="IPR002893">
    <property type="entry name" value="Znf_MYND"/>
</dbReference>
<sequence length="616" mass="70315">MRKLIASTVSRLDAAIRTDAFTQKSAKDGSYEAMMALGLQASQTRLARQAFFRVMEENLKFDTASIQDMKRGHLPLVPSLDPKDVLNKSCNSMLVMATSLRNQFLLQPVCTADADWTSSMVALMPTISFWLCLFCERIILPSRTSEFTFINFHHAVISILAWTTNQNRIKMEPKIFTDYLPFLWFHPPPGCTKYDLDDVRALLSAVDHGFMTCDEPQTQLFVRRLEENTTLTANLIVRFIVDEFARIPEESDTILLYQSFSAVTSCAFYFACSSLSIHAALLKNNILKWMCLAFRFVTRRVRFTYTTLPLATRCVGMGLVYIIRLTKDGHSYIYQLLGYDIFLYMFKALRNLHAHPELIDQENQILKTSVENDTVTIVHMVISHFVYASILKRSKRAISKIQRQHVDGFLSSKDPGLKQVCEAWTKFINIASYRSDICSISDSFCGSSQCPGTSVGKSVACSGCQFTRYCSRRCQKDDWSSGDHRSLCTKIKQLRTDVAPLPMCLSDKSAFEELNRQYIELHEQDRSEWDVLLNTYIAENGKPDPLWPMLQVLDYRAVNVKPRFYVESSKLRAKSIDPGMLAKARDGSATLIYCIIPNGRRTMAMAELCIKRWIEV</sequence>
<organism evidence="6 7">
    <name type="scientific">Armillaria ostoyae</name>
    <name type="common">Armillaria root rot fungus</name>
    <dbReference type="NCBI Taxonomy" id="47428"/>
    <lineage>
        <taxon>Eukaryota</taxon>
        <taxon>Fungi</taxon>
        <taxon>Dikarya</taxon>
        <taxon>Basidiomycota</taxon>
        <taxon>Agaricomycotina</taxon>
        <taxon>Agaricomycetes</taxon>
        <taxon>Agaricomycetidae</taxon>
        <taxon>Agaricales</taxon>
        <taxon>Marasmiineae</taxon>
        <taxon>Physalacriaceae</taxon>
        <taxon>Armillaria</taxon>
    </lineage>
</organism>
<evidence type="ECO:0000256" key="3">
    <source>
        <dbReference type="ARBA" id="ARBA00022833"/>
    </source>
</evidence>
<dbReference type="PROSITE" id="PS01360">
    <property type="entry name" value="ZF_MYND_1"/>
    <property type="match status" value="1"/>
</dbReference>
<gene>
    <name evidence="6" type="ORF">ARMOST_17634</name>
</gene>
<evidence type="ECO:0000313" key="6">
    <source>
        <dbReference type="EMBL" id="SJL14179.1"/>
    </source>
</evidence>
<evidence type="ECO:0000256" key="1">
    <source>
        <dbReference type="ARBA" id="ARBA00022723"/>
    </source>
</evidence>
<dbReference type="SUPFAM" id="SSF144232">
    <property type="entry name" value="HIT/MYND zinc finger-like"/>
    <property type="match status" value="1"/>
</dbReference>
<dbReference type="PROSITE" id="PS50865">
    <property type="entry name" value="ZF_MYND_2"/>
    <property type="match status" value="1"/>
</dbReference>
<dbReference type="STRING" id="47428.A0A284RZJ6"/>
<name>A0A284RZJ6_ARMOS</name>
<keyword evidence="3" id="KW-0862">Zinc</keyword>
<keyword evidence="7" id="KW-1185">Reference proteome</keyword>
<proteinExistence type="predicted"/>
<dbReference type="EMBL" id="FUEG01000022">
    <property type="protein sequence ID" value="SJL14179.1"/>
    <property type="molecule type" value="Genomic_DNA"/>
</dbReference>
<dbReference type="GO" id="GO:0008270">
    <property type="term" value="F:zinc ion binding"/>
    <property type="evidence" value="ECO:0007669"/>
    <property type="project" value="UniProtKB-KW"/>
</dbReference>
<dbReference type="Proteomes" id="UP000219338">
    <property type="component" value="Unassembled WGS sequence"/>
</dbReference>